<reference evidence="2 3" key="1">
    <citation type="submission" date="2019-03" db="EMBL/GenBank/DDBJ databases">
        <title>Genomics of glacier-inhabiting Cryobacterium strains.</title>
        <authorList>
            <person name="Liu Q."/>
            <person name="Xin Y.-H."/>
        </authorList>
    </citation>
    <scope>NUCLEOTIDE SEQUENCE [LARGE SCALE GENOMIC DNA]</scope>
    <source>
        <strain evidence="2 3">MDB1-5</strain>
    </source>
</reference>
<name>A0ABY2ISX8_9MICO</name>
<sequence>MIRLRATSRAWIAAALVCASCLGLTSCVANDSTTEIRLFLAQKPGPEDALPSALKAASDGLDAASSRFVGTTRDVSYFVSKYTDPQRGTPGFCLMVAKLPDGPSNSFCGSADGMWTSGSGTGGARVIESNDEVPEGWTRLSDFLIVNPDAKP</sequence>
<evidence type="ECO:0008006" key="4">
    <source>
        <dbReference type="Google" id="ProtNLM"/>
    </source>
</evidence>
<comment type="caution">
    <text evidence="2">The sequence shown here is derived from an EMBL/GenBank/DDBJ whole genome shotgun (WGS) entry which is preliminary data.</text>
</comment>
<feature type="signal peptide" evidence="1">
    <location>
        <begin position="1"/>
        <end position="29"/>
    </location>
</feature>
<evidence type="ECO:0000256" key="1">
    <source>
        <dbReference type="SAM" id="SignalP"/>
    </source>
</evidence>
<feature type="chain" id="PRO_5045149232" description="Lipoprotein" evidence="1">
    <location>
        <begin position="30"/>
        <end position="152"/>
    </location>
</feature>
<dbReference type="RefSeq" id="WP_134558173.1">
    <property type="nucleotide sequence ID" value="NZ_SOFS01000007.1"/>
</dbReference>
<organism evidence="2 3">
    <name type="scientific">Cryobacterium glucosi</name>
    <dbReference type="NCBI Taxonomy" id="1259175"/>
    <lineage>
        <taxon>Bacteria</taxon>
        <taxon>Bacillati</taxon>
        <taxon>Actinomycetota</taxon>
        <taxon>Actinomycetes</taxon>
        <taxon>Micrococcales</taxon>
        <taxon>Microbacteriaceae</taxon>
        <taxon>Cryobacterium</taxon>
    </lineage>
</organism>
<keyword evidence="3" id="KW-1185">Reference proteome</keyword>
<protein>
    <recommendedName>
        <fullName evidence="4">Lipoprotein</fullName>
    </recommendedName>
</protein>
<dbReference type="PROSITE" id="PS51257">
    <property type="entry name" value="PROKAR_LIPOPROTEIN"/>
    <property type="match status" value="1"/>
</dbReference>
<proteinExistence type="predicted"/>
<dbReference type="Proteomes" id="UP000297604">
    <property type="component" value="Unassembled WGS sequence"/>
</dbReference>
<dbReference type="EMBL" id="SOFS01000007">
    <property type="protein sequence ID" value="TFC23277.1"/>
    <property type="molecule type" value="Genomic_DNA"/>
</dbReference>
<evidence type="ECO:0000313" key="2">
    <source>
        <dbReference type="EMBL" id="TFC23277.1"/>
    </source>
</evidence>
<gene>
    <name evidence="2" type="ORF">E3O46_01500</name>
</gene>
<evidence type="ECO:0000313" key="3">
    <source>
        <dbReference type="Proteomes" id="UP000297604"/>
    </source>
</evidence>
<keyword evidence="1" id="KW-0732">Signal</keyword>
<accession>A0ABY2ISX8</accession>